<name>A0A834Y517_APHGI</name>
<dbReference type="PANTHER" id="PTHR31649">
    <property type="entry name" value="AGAP009604-PA"/>
    <property type="match status" value="1"/>
</dbReference>
<dbReference type="SMART" id="SM00696">
    <property type="entry name" value="DM9"/>
    <property type="match status" value="2"/>
</dbReference>
<evidence type="ECO:0000259" key="1">
    <source>
        <dbReference type="Pfam" id="PF12248"/>
    </source>
</evidence>
<dbReference type="Pfam" id="PF11901">
    <property type="entry name" value="DM9"/>
    <property type="match status" value="1"/>
</dbReference>
<dbReference type="InterPro" id="IPR022041">
    <property type="entry name" value="Methyltransf_FA"/>
</dbReference>
<dbReference type="EMBL" id="JACMRX010000001">
    <property type="protein sequence ID" value="KAF7998275.1"/>
    <property type="molecule type" value="Genomic_DNA"/>
</dbReference>
<dbReference type="OrthoDB" id="2142040at2759"/>
<evidence type="ECO:0000313" key="3">
    <source>
        <dbReference type="Proteomes" id="UP000639338"/>
    </source>
</evidence>
<dbReference type="AlphaFoldDB" id="A0A834Y517"/>
<dbReference type="Proteomes" id="UP000639338">
    <property type="component" value="Unassembled WGS sequence"/>
</dbReference>
<accession>A0A834Y517</accession>
<evidence type="ECO:0000313" key="2">
    <source>
        <dbReference type="EMBL" id="KAF7998275.1"/>
    </source>
</evidence>
<protein>
    <recommendedName>
        <fullName evidence="1">Farnesoic acid O-methyl transferase domain-containing protein</fullName>
    </recommendedName>
</protein>
<comment type="caution">
    <text evidence="2">The sequence shown here is derived from an EMBL/GenBank/DDBJ whole genome shotgun (WGS) entry which is preliminary data.</text>
</comment>
<organism evidence="2 3">
    <name type="scientific">Aphidius gifuensis</name>
    <name type="common">Parasitoid wasp</name>
    <dbReference type="NCBI Taxonomy" id="684658"/>
    <lineage>
        <taxon>Eukaryota</taxon>
        <taxon>Metazoa</taxon>
        <taxon>Ecdysozoa</taxon>
        <taxon>Arthropoda</taxon>
        <taxon>Hexapoda</taxon>
        <taxon>Insecta</taxon>
        <taxon>Pterygota</taxon>
        <taxon>Neoptera</taxon>
        <taxon>Endopterygota</taxon>
        <taxon>Hymenoptera</taxon>
        <taxon>Apocrita</taxon>
        <taxon>Ichneumonoidea</taxon>
        <taxon>Braconidae</taxon>
        <taxon>Aphidiinae</taxon>
        <taxon>Aphidius</taxon>
    </lineage>
</organism>
<keyword evidence="3" id="KW-1185">Reference proteome</keyword>
<sequence>MAISLTTEDKLAYKFYPASGRQLQFRVKAPNDAHIALTTGPSDDQPIYEVFIGGWGNSKSVIRKNKTQPEVSQEETPAILSNDELRGFWIRWGDGQISVGKEGEPSAILSYFDPEPFEINYFGVCTAWGAQGEWLLEDSNANASAPSAPAELLSGGSVCWCDASGGSIPPGALEGGDDGEPLYVARANHEGAVIPGKLKPSHGVCYIAWGGEEHGKADYQVLCGCTGNWVAASGGDVPSNAIPAGETEDGEPLFVGRVNHEGTMTIGKVQASHSVCYIPFAGSEVPFAEYEILVGN</sequence>
<gene>
    <name evidence="2" type="ORF">HCN44_009673</name>
</gene>
<dbReference type="PANTHER" id="PTHR31649:SF1">
    <property type="entry name" value="FARNESOIC ACID O-METHYL TRANSFERASE DOMAIN-CONTAINING PROTEIN"/>
    <property type="match status" value="1"/>
</dbReference>
<feature type="domain" description="Farnesoic acid O-methyl transferase" evidence="1">
    <location>
        <begin position="10"/>
        <end position="138"/>
    </location>
</feature>
<proteinExistence type="predicted"/>
<reference evidence="2 3" key="1">
    <citation type="submission" date="2020-08" db="EMBL/GenBank/DDBJ databases">
        <title>Aphidius gifuensis genome sequencing and assembly.</title>
        <authorList>
            <person name="Du Z."/>
        </authorList>
    </citation>
    <scope>NUCLEOTIDE SEQUENCE [LARGE SCALE GENOMIC DNA]</scope>
    <source>
        <strain evidence="2">YNYX2018</strain>
        <tissue evidence="2">Adults</tissue>
    </source>
</reference>
<dbReference type="InterPro" id="IPR006616">
    <property type="entry name" value="DM9_repeat"/>
</dbReference>
<dbReference type="Pfam" id="PF12248">
    <property type="entry name" value="Methyltransf_FA"/>
    <property type="match status" value="1"/>
</dbReference>